<keyword evidence="3" id="KW-1185">Reference proteome</keyword>
<dbReference type="Proteomes" id="UP001626628">
    <property type="component" value="Chromosome"/>
</dbReference>
<evidence type="ECO:0000256" key="1">
    <source>
        <dbReference type="SAM" id="MobiDB-lite"/>
    </source>
</evidence>
<dbReference type="RefSeq" id="WP_407285258.1">
    <property type="nucleotide sequence ID" value="NZ_CP147982.1"/>
</dbReference>
<gene>
    <name evidence="2" type="ORF">WAB15_03385</name>
</gene>
<reference evidence="2 3" key="1">
    <citation type="submission" date="2024-03" db="EMBL/GenBank/DDBJ databases">
        <title>The complete genome of Streptomyces sirii sp.nov.</title>
        <authorList>
            <person name="Zakalyukina Y.V."/>
            <person name="Belik A.R."/>
            <person name="Biryukov M.V."/>
            <person name="Baturina O.A."/>
            <person name="Kabilov M.R."/>
        </authorList>
    </citation>
    <scope>NUCLEOTIDE SEQUENCE [LARGE SCALE GENOMIC DNA]</scope>
    <source>
        <strain evidence="2 3">BP-8</strain>
    </source>
</reference>
<name>A0ABZ2QFD3_9ACTN</name>
<protein>
    <submittedName>
        <fullName evidence="2">Uncharacterized protein</fullName>
    </submittedName>
</protein>
<feature type="region of interest" description="Disordered" evidence="1">
    <location>
        <begin position="26"/>
        <end position="47"/>
    </location>
</feature>
<evidence type="ECO:0000313" key="2">
    <source>
        <dbReference type="EMBL" id="WXK75090.1"/>
    </source>
</evidence>
<dbReference type="EMBL" id="CP147982">
    <property type="protein sequence ID" value="WXK75090.1"/>
    <property type="molecule type" value="Genomic_DNA"/>
</dbReference>
<evidence type="ECO:0000313" key="3">
    <source>
        <dbReference type="Proteomes" id="UP001626628"/>
    </source>
</evidence>
<accession>A0ABZ2QFD3</accession>
<organism evidence="2 3">
    <name type="scientific">Streptomyces sirii</name>
    <dbReference type="NCBI Taxonomy" id="3127701"/>
    <lineage>
        <taxon>Bacteria</taxon>
        <taxon>Bacillati</taxon>
        <taxon>Actinomycetota</taxon>
        <taxon>Actinomycetes</taxon>
        <taxon>Kitasatosporales</taxon>
        <taxon>Streptomycetaceae</taxon>
        <taxon>Streptomyces</taxon>
    </lineage>
</organism>
<proteinExistence type="predicted"/>
<sequence length="47" mass="5354">MERGHDEETLVHAQRHLMDVLGLPDRPATKEEWPLTTEGNGALCRGW</sequence>